<accession>A0A815Q6C2</accession>
<feature type="region of interest" description="Disordered" evidence="1">
    <location>
        <begin position="1"/>
        <end position="36"/>
    </location>
</feature>
<name>A0A815Q6C2_ADIRI</name>
<dbReference type="AlphaFoldDB" id="A0A815Q6C2"/>
<organism evidence="2 3">
    <name type="scientific">Adineta ricciae</name>
    <name type="common">Rotifer</name>
    <dbReference type="NCBI Taxonomy" id="249248"/>
    <lineage>
        <taxon>Eukaryota</taxon>
        <taxon>Metazoa</taxon>
        <taxon>Spiralia</taxon>
        <taxon>Gnathifera</taxon>
        <taxon>Rotifera</taxon>
        <taxon>Eurotatoria</taxon>
        <taxon>Bdelloidea</taxon>
        <taxon>Adinetida</taxon>
        <taxon>Adinetidae</taxon>
        <taxon>Adineta</taxon>
    </lineage>
</organism>
<evidence type="ECO:0000256" key="1">
    <source>
        <dbReference type="SAM" id="MobiDB-lite"/>
    </source>
</evidence>
<evidence type="ECO:0000313" key="3">
    <source>
        <dbReference type="Proteomes" id="UP000663852"/>
    </source>
</evidence>
<gene>
    <name evidence="2" type="ORF">EDS130_LOCUS39959</name>
</gene>
<dbReference type="EMBL" id="CAJNOJ010000464">
    <property type="protein sequence ID" value="CAF1457896.1"/>
    <property type="molecule type" value="Genomic_DNA"/>
</dbReference>
<comment type="caution">
    <text evidence="2">The sequence shown here is derived from an EMBL/GenBank/DDBJ whole genome shotgun (WGS) entry which is preliminary data.</text>
</comment>
<reference evidence="2" key="1">
    <citation type="submission" date="2021-02" db="EMBL/GenBank/DDBJ databases">
        <authorList>
            <person name="Nowell W R."/>
        </authorList>
    </citation>
    <scope>NUCLEOTIDE SEQUENCE</scope>
</reference>
<dbReference type="Proteomes" id="UP000663852">
    <property type="component" value="Unassembled WGS sequence"/>
</dbReference>
<sequence length="67" mass="7614">MVAVVFSQPNPADSRLSPDPADSRLSPDSTGFRRSELKDETKYKGLYQKITGNIHLESWDILRAFPY</sequence>
<protein>
    <submittedName>
        <fullName evidence="2">Uncharacterized protein</fullName>
    </submittedName>
</protein>
<evidence type="ECO:0000313" key="2">
    <source>
        <dbReference type="EMBL" id="CAF1457896.1"/>
    </source>
</evidence>
<proteinExistence type="predicted"/>